<reference evidence="2 3" key="1">
    <citation type="submission" date="2019-07" db="EMBL/GenBank/DDBJ databases">
        <authorList>
            <person name="Brisse S."/>
            <person name="Rodrigues C."/>
            <person name="Thorpe H."/>
        </authorList>
    </citation>
    <scope>NUCLEOTIDE SEQUENCE [LARGE SCALE GENOMIC DNA]</scope>
    <source>
        <strain evidence="2">SB6410</strain>
    </source>
</reference>
<dbReference type="AlphaFoldDB" id="A0A9Q9S7L0"/>
<organism evidence="2 3">
    <name type="scientific">Klebsiella pasteurii</name>
    <dbReference type="NCBI Taxonomy" id="2587529"/>
    <lineage>
        <taxon>Bacteria</taxon>
        <taxon>Pseudomonadati</taxon>
        <taxon>Pseudomonadota</taxon>
        <taxon>Gammaproteobacteria</taxon>
        <taxon>Enterobacterales</taxon>
        <taxon>Enterobacteriaceae</taxon>
        <taxon>Klebsiella/Raoultella group</taxon>
        <taxon>Klebsiella</taxon>
    </lineage>
</organism>
<comment type="caution">
    <text evidence="2">The sequence shown here is derived from an EMBL/GenBank/DDBJ whole genome shotgun (WGS) entry which is preliminary data.</text>
</comment>
<dbReference type="InterPro" id="IPR036291">
    <property type="entry name" value="NAD(P)-bd_dom_sf"/>
</dbReference>
<dbReference type="RefSeq" id="WP_142445689.1">
    <property type="nucleotide sequence ID" value="NZ_CABGGO010000025.1"/>
</dbReference>
<gene>
    <name evidence="2" type="primary">acr1</name>
    <name evidence="2" type="ORF">SB6410_02481</name>
</gene>
<protein>
    <submittedName>
        <fullName evidence="2">Fatty acyl-CoA reductase</fullName>
    </submittedName>
</protein>
<dbReference type="PANTHER" id="PTHR43157">
    <property type="entry name" value="PHOSPHATIDYLINOSITOL-GLYCAN BIOSYNTHESIS CLASS F PROTEIN-RELATED"/>
    <property type="match status" value="1"/>
</dbReference>
<dbReference type="NCBIfam" id="NF004513">
    <property type="entry name" value="PRK05854.1"/>
    <property type="match status" value="1"/>
</dbReference>
<evidence type="ECO:0000313" key="3">
    <source>
        <dbReference type="Proteomes" id="UP000318567"/>
    </source>
</evidence>
<dbReference type="Gene3D" id="3.40.50.720">
    <property type="entry name" value="NAD(P)-binding Rossmann-like Domain"/>
    <property type="match status" value="1"/>
</dbReference>
<sequence>MYEISTQRGRRVIITGANSGTGKEAAKRLAAAGADIIMAVRNEAKGEEARREICQAVSGASLEVRIVDLSSLESVGMFSQQLLKEGRPVDLLVNNAGIMAPPRRELTADGFELQFATNFLGHFALTNLLLPLLLEAKNPRVTTMTSSAAMMGKIQFDDLNCERSYKPIAAYAQSKLACLLFANQLGNIARTRDWPLLSTSAHPGHTRTNLQTSGPNLGRTSTRKKLMYYLVPSVRVEWATESLLKAAVDPSATQGDFYGPRFLLFGDPHIAKQPKTVRETDLERLWQTAEVLTDIPTPVV</sequence>
<dbReference type="Proteomes" id="UP000318567">
    <property type="component" value="Unassembled WGS sequence"/>
</dbReference>
<dbReference type="EMBL" id="CABGGO010000025">
    <property type="protein sequence ID" value="VUS62612.1"/>
    <property type="molecule type" value="Genomic_DNA"/>
</dbReference>
<dbReference type="InterPro" id="IPR002347">
    <property type="entry name" value="SDR_fam"/>
</dbReference>
<evidence type="ECO:0000313" key="2">
    <source>
        <dbReference type="EMBL" id="VUS62612.1"/>
    </source>
</evidence>
<dbReference type="PRINTS" id="PR00081">
    <property type="entry name" value="GDHRDH"/>
</dbReference>
<evidence type="ECO:0000256" key="1">
    <source>
        <dbReference type="ARBA" id="ARBA00023002"/>
    </source>
</evidence>
<dbReference type="GO" id="GO:0016491">
    <property type="term" value="F:oxidoreductase activity"/>
    <property type="evidence" value="ECO:0007669"/>
    <property type="project" value="UniProtKB-KW"/>
</dbReference>
<accession>A0A9Q9S7L0</accession>
<dbReference type="PANTHER" id="PTHR43157:SF31">
    <property type="entry name" value="PHOSPHATIDYLINOSITOL-GLYCAN BIOSYNTHESIS CLASS F PROTEIN"/>
    <property type="match status" value="1"/>
</dbReference>
<name>A0A9Q9S7L0_9ENTR</name>
<dbReference type="SUPFAM" id="SSF51735">
    <property type="entry name" value="NAD(P)-binding Rossmann-fold domains"/>
    <property type="match status" value="1"/>
</dbReference>
<proteinExistence type="predicted"/>
<keyword evidence="1" id="KW-0560">Oxidoreductase</keyword>
<dbReference type="Pfam" id="PF00106">
    <property type="entry name" value="adh_short"/>
    <property type="match status" value="1"/>
</dbReference>